<evidence type="ECO:0000256" key="1">
    <source>
        <dbReference type="SAM" id="MobiDB-lite"/>
    </source>
</evidence>
<feature type="compositionally biased region" description="Basic and acidic residues" evidence="1">
    <location>
        <begin position="13"/>
        <end position="31"/>
    </location>
</feature>
<evidence type="ECO:0000313" key="3">
    <source>
        <dbReference type="Proteomes" id="UP000182658"/>
    </source>
</evidence>
<accession>A0A1J7IUZ0</accession>
<dbReference type="EMBL" id="KV875102">
    <property type="protein sequence ID" value="OIW24929.1"/>
    <property type="molecule type" value="Genomic_DNA"/>
</dbReference>
<dbReference type="Proteomes" id="UP000182658">
    <property type="component" value="Unassembled WGS sequence"/>
</dbReference>
<organism evidence="2 3">
    <name type="scientific">Coniochaeta ligniaria NRRL 30616</name>
    <dbReference type="NCBI Taxonomy" id="1408157"/>
    <lineage>
        <taxon>Eukaryota</taxon>
        <taxon>Fungi</taxon>
        <taxon>Dikarya</taxon>
        <taxon>Ascomycota</taxon>
        <taxon>Pezizomycotina</taxon>
        <taxon>Sordariomycetes</taxon>
        <taxon>Sordariomycetidae</taxon>
        <taxon>Coniochaetales</taxon>
        <taxon>Coniochaetaceae</taxon>
        <taxon>Coniochaeta</taxon>
    </lineage>
</organism>
<proteinExistence type="predicted"/>
<name>A0A1J7IUZ0_9PEZI</name>
<gene>
    <name evidence="2" type="ORF">CONLIGDRAFT_690582</name>
</gene>
<keyword evidence="3" id="KW-1185">Reference proteome</keyword>
<dbReference type="AlphaFoldDB" id="A0A1J7IUZ0"/>
<evidence type="ECO:0000313" key="2">
    <source>
        <dbReference type="EMBL" id="OIW24929.1"/>
    </source>
</evidence>
<protein>
    <submittedName>
        <fullName evidence="2">Uncharacterized protein</fullName>
    </submittedName>
</protein>
<dbReference type="OrthoDB" id="5265022at2759"/>
<sequence>MEAEITSQMDDTESSHPDFLYHPHDESKSLDEGASTDSRVDNQEADKLSNLSLPEIDVRIAYLRYEHRMQARTTHEFCRQLWAVRRQWQSKVDDLWRQYCGLQYDAKPVDDSTGRRKERHHRERQELFDRWRQMYYDTIGIAKHRFYQAQEQEKRSLTELGALQARRLELERKMD</sequence>
<dbReference type="InParanoid" id="A0A1J7IUZ0"/>
<feature type="region of interest" description="Disordered" evidence="1">
    <location>
        <begin position="1"/>
        <end position="46"/>
    </location>
</feature>
<reference evidence="2 3" key="1">
    <citation type="submission" date="2016-10" db="EMBL/GenBank/DDBJ databases">
        <title>Draft genome sequence of Coniochaeta ligniaria NRRL30616, a lignocellulolytic fungus for bioabatement of inhibitors in plant biomass hydrolysates.</title>
        <authorList>
            <consortium name="DOE Joint Genome Institute"/>
            <person name="Jimenez D.J."/>
            <person name="Hector R.E."/>
            <person name="Riley R."/>
            <person name="Sun H."/>
            <person name="Grigoriev I.V."/>
            <person name="Van Elsas J.D."/>
            <person name="Nichols N.N."/>
        </authorList>
    </citation>
    <scope>NUCLEOTIDE SEQUENCE [LARGE SCALE GENOMIC DNA]</scope>
    <source>
        <strain evidence="2 3">NRRL 30616</strain>
    </source>
</reference>